<protein>
    <submittedName>
        <fullName evidence="1">Uncharacterized protein</fullName>
    </submittedName>
</protein>
<dbReference type="Proteomes" id="UP000323924">
    <property type="component" value="Unassembled WGS sequence"/>
</dbReference>
<gene>
    <name evidence="1" type="ORF">F2A38_23665</name>
</gene>
<organism evidence="1 2">
    <name type="scientific">Pseudomonas chlororaphis</name>
    <dbReference type="NCBI Taxonomy" id="587753"/>
    <lineage>
        <taxon>Bacteria</taxon>
        <taxon>Pseudomonadati</taxon>
        <taxon>Pseudomonadota</taxon>
        <taxon>Gammaproteobacteria</taxon>
        <taxon>Pseudomonadales</taxon>
        <taxon>Pseudomonadaceae</taxon>
        <taxon>Pseudomonas</taxon>
    </lineage>
</organism>
<evidence type="ECO:0000313" key="1">
    <source>
        <dbReference type="EMBL" id="KAA5839846.1"/>
    </source>
</evidence>
<dbReference type="AlphaFoldDB" id="A0AB34C1Q4"/>
<reference evidence="1 2" key="1">
    <citation type="submission" date="2019-09" db="EMBL/GenBank/DDBJ databases">
        <authorList>
            <person name="Vacheron J."/>
            <person name="Dubost A."/>
            <person name="Prigent-Combaret C."/>
            <person name="Muller D."/>
        </authorList>
    </citation>
    <scope>NUCLEOTIDE SEQUENCE [LARGE SCALE GENOMIC DNA]</scope>
    <source>
        <strain evidence="1 2">JV497</strain>
    </source>
</reference>
<evidence type="ECO:0000313" key="2">
    <source>
        <dbReference type="Proteomes" id="UP000323924"/>
    </source>
</evidence>
<comment type="caution">
    <text evidence="1">The sequence shown here is derived from an EMBL/GenBank/DDBJ whole genome shotgun (WGS) entry which is preliminary data.</text>
</comment>
<proteinExistence type="predicted"/>
<dbReference type="EMBL" id="VWPC01000021">
    <property type="protein sequence ID" value="KAA5839846.1"/>
    <property type="molecule type" value="Genomic_DNA"/>
</dbReference>
<accession>A0AB34C1Q4</accession>
<name>A0AB34C1Q4_9PSED</name>
<sequence>MFQVQAFENSAEVVSPGTCGLRICDIDRAFCDRVVKKLKGLIRKYRQHCRRDISLRRHKKKEPPR</sequence>